<feature type="compositionally biased region" description="Polar residues" evidence="6">
    <location>
        <begin position="301"/>
        <end position="312"/>
    </location>
</feature>
<dbReference type="STRING" id="4909.A0A1V2LLT5"/>
<dbReference type="SMART" id="SM00105">
    <property type="entry name" value="ArfGap"/>
    <property type="match status" value="1"/>
</dbReference>
<dbReference type="PANTHER" id="PTHR45686">
    <property type="entry name" value="ADP-RIBOSYLATION FACTOR GTPASE ACTIVATING PROTEIN 3, ISOFORM H-RELATED"/>
    <property type="match status" value="1"/>
</dbReference>
<feature type="region of interest" description="Disordered" evidence="6">
    <location>
        <begin position="146"/>
        <end position="220"/>
    </location>
</feature>
<dbReference type="Gene3D" id="1.10.220.150">
    <property type="entry name" value="Arf GTPase activating protein"/>
    <property type="match status" value="1"/>
</dbReference>
<organism evidence="9 10">
    <name type="scientific">Pichia kudriavzevii</name>
    <name type="common">Yeast</name>
    <name type="synonym">Issatchenkia orientalis</name>
    <dbReference type="NCBI Taxonomy" id="4909"/>
    <lineage>
        <taxon>Eukaryota</taxon>
        <taxon>Fungi</taxon>
        <taxon>Dikarya</taxon>
        <taxon>Ascomycota</taxon>
        <taxon>Saccharomycotina</taxon>
        <taxon>Pichiomycetes</taxon>
        <taxon>Pichiales</taxon>
        <taxon>Pichiaceae</taxon>
        <taxon>Pichia</taxon>
    </lineage>
</organism>
<dbReference type="InterPro" id="IPR001164">
    <property type="entry name" value="ArfGAP_dom"/>
</dbReference>
<reference evidence="9" key="2">
    <citation type="submission" date="2017-01" db="EMBL/GenBank/DDBJ databases">
        <authorList>
            <person name="Mah S.A."/>
            <person name="Swanson W.J."/>
            <person name="Moy G.W."/>
            <person name="Vacquier V.D."/>
        </authorList>
    </citation>
    <scope>NUCLEOTIDE SEQUENCE [LARGE SCALE GENOMIC DNA]</scope>
    <source>
        <strain evidence="9">129</strain>
    </source>
</reference>
<keyword evidence="2" id="KW-0479">Metal-binding</keyword>
<evidence type="ECO:0000313" key="10">
    <source>
        <dbReference type="Proteomes" id="UP000189274"/>
    </source>
</evidence>
<dbReference type="GO" id="GO:0000139">
    <property type="term" value="C:Golgi membrane"/>
    <property type="evidence" value="ECO:0007669"/>
    <property type="project" value="GOC"/>
</dbReference>
<dbReference type="GO" id="GO:0005096">
    <property type="term" value="F:GTPase activator activity"/>
    <property type="evidence" value="ECO:0007669"/>
    <property type="project" value="UniProtKB-KW"/>
</dbReference>
<dbReference type="InterPro" id="IPR038508">
    <property type="entry name" value="ArfGAP_dom_sf"/>
</dbReference>
<dbReference type="EMBL" id="CP028774">
    <property type="protein sequence ID" value="AWU75354.1"/>
    <property type="molecule type" value="Genomic_DNA"/>
</dbReference>
<keyword evidence="4" id="KW-0862">Zinc</keyword>
<keyword evidence="11" id="KW-1185">Reference proteome</keyword>
<dbReference type="PRINTS" id="PR00405">
    <property type="entry name" value="REVINTRACTNG"/>
</dbReference>
<evidence type="ECO:0000256" key="3">
    <source>
        <dbReference type="ARBA" id="ARBA00022771"/>
    </source>
</evidence>
<feature type="compositionally biased region" description="Low complexity" evidence="6">
    <location>
        <begin position="184"/>
        <end position="193"/>
    </location>
</feature>
<evidence type="ECO:0000256" key="5">
    <source>
        <dbReference type="PROSITE-ProRule" id="PRU00288"/>
    </source>
</evidence>
<dbReference type="GO" id="GO:0048205">
    <property type="term" value="P:COPI coating of Golgi vesicle"/>
    <property type="evidence" value="ECO:0007669"/>
    <property type="project" value="TreeGrafter"/>
</dbReference>
<evidence type="ECO:0000256" key="1">
    <source>
        <dbReference type="ARBA" id="ARBA00022468"/>
    </source>
</evidence>
<protein>
    <submittedName>
        <fullName evidence="9">ADP-ribosylation factor GTPase-activating protein GLO3</fullName>
    </submittedName>
</protein>
<dbReference type="InterPro" id="IPR037278">
    <property type="entry name" value="ARFGAP/RecO"/>
</dbReference>
<dbReference type="Proteomes" id="UP000189274">
    <property type="component" value="Unassembled WGS sequence"/>
</dbReference>
<feature type="region of interest" description="Disordered" evidence="6">
    <location>
        <begin position="257"/>
        <end position="317"/>
    </location>
</feature>
<evidence type="ECO:0000259" key="7">
    <source>
        <dbReference type="PROSITE" id="PS50115"/>
    </source>
</evidence>
<evidence type="ECO:0000313" key="11">
    <source>
        <dbReference type="Proteomes" id="UP000249293"/>
    </source>
</evidence>
<dbReference type="PROSITE" id="PS50115">
    <property type="entry name" value="ARFGAP"/>
    <property type="match status" value="1"/>
</dbReference>
<dbReference type="VEuPathDB" id="FungiDB:C5L36_0B06000"/>
<reference evidence="8 11" key="3">
    <citation type="submission" date="2018-06" db="EMBL/GenBank/DDBJ databases">
        <title>Population genomics shows no distinction between pathogenic Candida krusei and environmental Pichia kudriavzevii: One species, four names.</title>
        <authorList>
            <person name="Douglass A.P."/>
            <person name="Offei B."/>
            <person name="Braun-Galleani S."/>
            <person name="Coughlan A.Y."/>
            <person name="Martos A."/>
            <person name="Ortiz-Merino R.A."/>
            <person name="Byrne K.P."/>
            <person name="Wolfe K.H."/>
        </authorList>
    </citation>
    <scope>NUCLEOTIDE SEQUENCE [LARGE SCALE GENOMIC DNA]</scope>
    <source>
        <strain evidence="8 11">CBS573</strain>
    </source>
</reference>
<evidence type="ECO:0000313" key="8">
    <source>
        <dbReference type="EMBL" id="AWU75354.1"/>
    </source>
</evidence>
<keyword evidence="3 5" id="KW-0863">Zinc-finger</keyword>
<evidence type="ECO:0000256" key="2">
    <source>
        <dbReference type="ARBA" id="ARBA00022723"/>
    </source>
</evidence>
<sequence length="462" mass="50784">MDTADEFASAATIKKIFTRLQKNAANKQCFDCQAKNPTWTSIPFGIFVCLQCSANHRNMGVHISFVKSSTLDTKWTNKQLRSMKCGGNDRFKEYVIKNGGSQMLTNHDMVQLYSSPTGANYKETLEKRVINDFARHEDILEWDDGVQEDQEESAASSSNDDFFSKWDKPTNTPSPLGSRPITPLNNSSTSLNSKPEKKAAPVRRVINKSVGGGGGALSLGKKNILASNSSNKKKLNIKKVTSDDVDFDEFEKEAKKEEQEVKSLGYNPNKEDVKTTAPINDTKGPASIFNKGNSGEEARKSSLSLSPNGGDTQSKKVEIDNTRQSFAKLGFGMTASKAAAQDTNAGKKYKDVEYTGEVAKRFGSQKGISSDQFYGTGSYDETKAAEARSKLQNFSNAQSISSSDYYGEDDVQQFRANRGGDLESQVMEFAEKYMGDDLNVLKGALEEGAEKLGGYLRDVLRN</sequence>
<feature type="domain" description="Arf-GAP" evidence="7">
    <location>
        <begin position="14"/>
        <end position="94"/>
    </location>
</feature>
<keyword evidence="1" id="KW-0343">GTPase activation</keyword>
<dbReference type="OrthoDB" id="983479at2759"/>
<reference evidence="10" key="1">
    <citation type="journal article" date="2017" name="Genome Announc.">
        <title>Genome sequences of Cyberlindnera fabianii 65, Pichia kudriavzevii 129, and Saccharomyces cerevisiae 131 isolated from fermented masau fruits in Zimbabwe.</title>
        <authorList>
            <person name="van Rijswijck I.M.H."/>
            <person name="Derks M.F.L."/>
            <person name="Abee T."/>
            <person name="de Ridder D."/>
            <person name="Smid E.J."/>
        </authorList>
    </citation>
    <scope>NUCLEOTIDE SEQUENCE [LARGE SCALE GENOMIC DNA]</scope>
    <source>
        <strain evidence="10">129</strain>
    </source>
</reference>
<proteinExistence type="predicted"/>
<evidence type="ECO:0000256" key="6">
    <source>
        <dbReference type="SAM" id="MobiDB-lite"/>
    </source>
</evidence>
<dbReference type="Proteomes" id="UP000249293">
    <property type="component" value="Chromosome 2"/>
</dbReference>
<accession>A0A1V2LLT5</accession>
<dbReference type="SUPFAM" id="SSF57863">
    <property type="entry name" value="ArfGap/RecO-like zinc finger"/>
    <property type="match status" value="1"/>
</dbReference>
<name>A0A1V2LLT5_PICKU</name>
<dbReference type="EMBL" id="MQVM01000011">
    <property type="protein sequence ID" value="ONH74063.1"/>
    <property type="molecule type" value="Genomic_DNA"/>
</dbReference>
<dbReference type="Pfam" id="PF01412">
    <property type="entry name" value="ArfGap"/>
    <property type="match status" value="1"/>
</dbReference>
<evidence type="ECO:0000313" key="9">
    <source>
        <dbReference type="EMBL" id="ONH74063.1"/>
    </source>
</evidence>
<dbReference type="PANTHER" id="PTHR45686:SF4">
    <property type="entry name" value="ADP-RIBOSYLATION FACTOR GTPASE ACTIVATING PROTEIN 3, ISOFORM H"/>
    <property type="match status" value="1"/>
</dbReference>
<dbReference type="CDD" id="cd08831">
    <property type="entry name" value="ArfGap_ArfGap2_3_like"/>
    <property type="match status" value="1"/>
</dbReference>
<evidence type="ECO:0000256" key="4">
    <source>
        <dbReference type="ARBA" id="ARBA00022833"/>
    </source>
</evidence>
<dbReference type="GO" id="GO:0008270">
    <property type="term" value="F:zinc ion binding"/>
    <property type="evidence" value="ECO:0007669"/>
    <property type="project" value="UniProtKB-KW"/>
</dbReference>
<dbReference type="AlphaFoldDB" id="A0A1V2LLT5"/>
<gene>
    <name evidence="9" type="ORF">BOH78_2673</name>
    <name evidence="8" type="ORF">C5L36_0B06000</name>
</gene>